<organism evidence="4 5">
    <name type="scientific">Parasedimentitalea marina</name>
    <dbReference type="NCBI Taxonomy" id="2483033"/>
    <lineage>
        <taxon>Bacteria</taxon>
        <taxon>Pseudomonadati</taxon>
        <taxon>Pseudomonadota</taxon>
        <taxon>Alphaproteobacteria</taxon>
        <taxon>Rhodobacterales</taxon>
        <taxon>Paracoccaceae</taxon>
        <taxon>Parasedimentitalea</taxon>
    </lineage>
</organism>
<dbReference type="OrthoDB" id="9804723at2"/>
<dbReference type="AlphaFoldDB" id="A0A3T0N3X6"/>
<sequence length="316" mass="35012">MNRRSALKSGIAAAALTVLNVPAFAQTTMALEKSYTTVLGQKMAYYDVGEGRPVVFLHGNPASAYLWRNIIPHVAGSHRAIAPDLIGMGDSDKPVLENTYTDSAEYLFAFLDALELKDAVLVIHDWGSGLGWEYARTRPGRISAIAFMEAMTPPFIPYESYESLGPFADFVRNVKTPGVGEEMIMNQNILLDQFMRHGGARGSLSDDVMAEYNRYFPTPESRKILLDWAREIPVAGEPADVYEVASANNKWLLQSELPKLLLHVDPGAIIPMAQAKYLQQTLKNLETVFLGSGGHFVQEDYPDEIGKALTEWLTRV</sequence>
<feature type="signal peptide" evidence="2">
    <location>
        <begin position="1"/>
        <end position="25"/>
    </location>
</feature>
<dbReference type="Gene3D" id="3.40.50.1820">
    <property type="entry name" value="alpha/beta hydrolase"/>
    <property type="match status" value="1"/>
</dbReference>
<gene>
    <name evidence="4" type="ORF">EBB79_12975</name>
</gene>
<evidence type="ECO:0000313" key="4">
    <source>
        <dbReference type="EMBL" id="AZV78694.1"/>
    </source>
</evidence>
<dbReference type="PANTHER" id="PTHR43329">
    <property type="entry name" value="EPOXIDE HYDROLASE"/>
    <property type="match status" value="1"/>
</dbReference>
<evidence type="ECO:0000313" key="5">
    <source>
        <dbReference type="Proteomes" id="UP000283063"/>
    </source>
</evidence>
<reference evidence="4 5" key="1">
    <citation type="submission" date="2018-10" db="EMBL/GenBank/DDBJ databases">
        <title>Parasedimentitalea marina sp. nov., a psychrophilic bacterium isolated from deep seawater of the New Britain Trench.</title>
        <authorList>
            <person name="Cao J."/>
        </authorList>
    </citation>
    <scope>NUCLEOTIDE SEQUENCE [LARGE SCALE GENOMIC DNA]</scope>
    <source>
        <strain evidence="4 5">W43</strain>
    </source>
</reference>
<dbReference type="EMBL" id="CP033219">
    <property type="protein sequence ID" value="AZV78694.1"/>
    <property type="molecule type" value="Genomic_DNA"/>
</dbReference>
<dbReference type="InterPro" id="IPR000073">
    <property type="entry name" value="AB_hydrolase_1"/>
</dbReference>
<dbReference type="NCBIfam" id="NF002938">
    <property type="entry name" value="PRK03592.1"/>
    <property type="match status" value="1"/>
</dbReference>
<name>A0A3T0N3X6_9RHOB</name>
<dbReference type="KEGG" id="sedi:EBB79_12975"/>
<feature type="domain" description="AB hydrolase-1" evidence="3">
    <location>
        <begin position="53"/>
        <end position="157"/>
    </location>
</feature>
<dbReference type="Pfam" id="PF00561">
    <property type="entry name" value="Abhydrolase_1"/>
    <property type="match status" value="1"/>
</dbReference>
<accession>A0A3T0N3X6</accession>
<dbReference type="RefSeq" id="WP_127749249.1">
    <property type="nucleotide sequence ID" value="NZ_CP033219.1"/>
</dbReference>
<keyword evidence="2" id="KW-0732">Signal</keyword>
<proteinExistence type="predicted"/>
<evidence type="ECO:0000256" key="2">
    <source>
        <dbReference type="SAM" id="SignalP"/>
    </source>
</evidence>
<evidence type="ECO:0000256" key="1">
    <source>
        <dbReference type="ARBA" id="ARBA00022801"/>
    </source>
</evidence>
<dbReference type="SUPFAM" id="SSF53474">
    <property type="entry name" value="alpha/beta-Hydrolases"/>
    <property type="match status" value="1"/>
</dbReference>
<dbReference type="EC" id="3.8.1.5" evidence="4"/>
<protein>
    <submittedName>
        <fullName evidence="4">Haloalkane dehalogenase</fullName>
        <ecNumber evidence="4">3.8.1.5</ecNumber>
    </submittedName>
</protein>
<keyword evidence="1 4" id="KW-0378">Hydrolase</keyword>
<dbReference type="InterPro" id="IPR029058">
    <property type="entry name" value="AB_hydrolase_fold"/>
</dbReference>
<dbReference type="InterPro" id="IPR000639">
    <property type="entry name" value="Epox_hydrolase-like"/>
</dbReference>
<dbReference type="PRINTS" id="PR00412">
    <property type="entry name" value="EPOXHYDRLASE"/>
</dbReference>
<keyword evidence="5" id="KW-1185">Reference proteome</keyword>
<evidence type="ECO:0000259" key="3">
    <source>
        <dbReference type="Pfam" id="PF00561"/>
    </source>
</evidence>
<dbReference type="Proteomes" id="UP000283063">
    <property type="component" value="Chromosome"/>
</dbReference>
<dbReference type="GO" id="GO:0018786">
    <property type="term" value="F:haloalkane dehalogenase activity"/>
    <property type="evidence" value="ECO:0007669"/>
    <property type="project" value="UniProtKB-EC"/>
</dbReference>
<feature type="chain" id="PRO_5019199017" evidence="2">
    <location>
        <begin position="26"/>
        <end position="316"/>
    </location>
</feature>